<evidence type="ECO:0000256" key="6">
    <source>
        <dbReference type="ARBA" id="ARBA00023065"/>
    </source>
</evidence>
<name>A0ABW2IV38_9GAMM</name>
<evidence type="ECO:0000256" key="7">
    <source>
        <dbReference type="ARBA" id="ARBA00023077"/>
    </source>
</evidence>
<evidence type="ECO:0000256" key="3">
    <source>
        <dbReference type="ARBA" id="ARBA00022452"/>
    </source>
</evidence>
<dbReference type="Pfam" id="PF07715">
    <property type="entry name" value="Plug"/>
    <property type="match status" value="1"/>
</dbReference>
<keyword evidence="6" id="KW-0406">Ion transport</keyword>
<dbReference type="EMBL" id="JBHTBD010000002">
    <property type="protein sequence ID" value="MFC7294731.1"/>
    <property type="molecule type" value="Genomic_DNA"/>
</dbReference>
<dbReference type="PANTHER" id="PTHR30069:SF53">
    <property type="entry name" value="COLICIN I RECEPTOR-RELATED"/>
    <property type="match status" value="1"/>
</dbReference>
<feature type="domain" description="TonB-dependent receptor-like beta-barrel" evidence="12">
    <location>
        <begin position="179"/>
        <end position="534"/>
    </location>
</feature>
<protein>
    <submittedName>
        <fullName evidence="14">TonB-dependent receptor domain-containing protein</fullName>
    </submittedName>
</protein>
<keyword evidence="2 10" id="KW-0813">Transport</keyword>
<comment type="subcellular location">
    <subcellularLocation>
        <location evidence="1 10">Cell outer membrane</location>
        <topology evidence="1 10">Multi-pass membrane protein</topology>
    </subcellularLocation>
</comment>
<dbReference type="Gene3D" id="2.170.130.10">
    <property type="entry name" value="TonB-dependent receptor, plug domain"/>
    <property type="match status" value="1"/>
</dbReference>
<evidence type="ECO:0000256" key="5">
    <source>
        <dbReference type="ARBA" id="ARBA00022729"/>
    </source>
</evidence>
<evidence type="ECO:0000256" key="8">
    <source>
        <dbReference type="ARBA" id="ARBA00023136"/>
    </source>
</evidence>
<keyword evidence="7 11" id="KW-0798">TonB box</keyword>
<dbReference type="Proteomes" id="UP001596506">
    <property type="component" value="Unassembled WGS sequence"/>
</dbReference>
<reference evidence="15" key="1">
    <citation type="journal article" date="2019" name="Int. J. Syst. Evol. Microbiol.">
        <title>The Global Catalogue of Microorganisms (GCM) 10K type strain sequencing project: providing services to taxonomists for standard genome sequencing and annotation.</title>
        <authorList>
            <consortium name="The Broad Institute Genomics Platform"/>
            <consortium name="The Broad Institute Genome Sequencing Center for Infectious Disease"/>
            <person name="Wu L."/>
            <person name="Ma J."/>
        </authorList>
    </citation>
    <scope>NUCLEOTIDE SEQUENCE [LARGE SCALE GENOMIC DNA]</scope>
    <source>
        <strain evidence="15">CCUG 60559</strain>
    </source>
</reference>
<proteinExistence type="inferred from homology"/>
<keyword evidence="3 10" id="KW-1134">Transmembrane beta strand</keyword>
<dbReference type="InterPro" id="IPR036942">
    <property type="entry name" value="Beta-barrel_TonB_sf"/>
</dbReference>
<dbReference type="Gene3D" id="2.40.170.20">
    <property type="entry name" value="TonB-dependent receptor, beta-barrel domain"/>
    <property type="match status" value="1"/>
</dbReference>
<evidence type="ECO:0000256" key="1">
    <source>
        <dbReference type="ARBA" id="ARBA00004571"/>
    </source>
</evidence>
<evidence type="ECO:0000313" key="14">
    <source>
        <dbReference type="EMBL" id="MFC7294731.1"/>
    </source>
</evidence>
<dbReference type="PANTHER" id="PTHR30069">
    <property type="entry name" value="TONB-DEPENDENT OUTER MEMBRANE RECEPTOR"/>
    <property type="match status" value="1"/>
</dbReference>
<gene>
    <name evidence="14" type="ORF">ACFQQA_08340</name>
</gene>
<evidence type="ECO:0000313" key="15">
    <source>
        <dbReference type="Proteomes" id="UP001596506"/>
    </source>
</evidence>
<evidence type="ECO:0000256" key="2">
    <source>
        <dbReference type="ARBA" id="ARBA00022448"/>
    </source>
</evidence>
<sequence length="568" mass="62268">MDPIVVTATLGPKTTGESLSSVTVIDDKDLRLQQPKEFRELLESRPGVSVSRSGSFGKQTSVFVRGQASDASILLVDGIRIRSATVGGAAWQHLPPQLINRVEIVRGSRSSLYGSDAVGGVIQAFTLPQQEGRSAWLEAGGGNFDSQQYAAGAAFSNQASKLSIGMNQFRTDGAPVIRGGDDKSYNNTSGVASGSHQFDNGVRTGFTFLNAQGDSEYEGGEEDFVFQVAGVSLDVPITESWRTSLQFSDARDELEDFSSFPGVFNTQTRNSRIENWLTSGTHEFVLGAEYTVDQVDSSVVYDERSRSNSAFFGQALLNFGALDIHMSARNDDNEAYGTEQTWGAGVGYALNRNHRVRASVGTSFKAPSFNDLYYPGFGNPDLQPEEATSYELGIEGRYVRWFWDVAVFHSDVEDLSLPSQDAAGSVPEARLRGVEFSSGWSQNGWSLQAAASAGDYENKEDGRQLIRRAENTIRVDLDKETGTWVFGTTVRAESHRYDDLFMIGRERIAGYGIWDLRARKEMAPGWAASLTIGNVLDKEYATAKRFDNTDYISAGRTVFLAVRYDFGQ</sequence>
<keyword evidence="15" id="KW-1185">Reference proteome</keyword>
<dbReference type="CDD" id="cd01347">
    <property type="entry name" value="ligand_gated_channel"/>
    <property type="match status" value="1"/>
</dbReference>
<keyword evidence="8 10" id="KW-0472">Membrane</keyword>
<keyword evidence="4 10" id="KW-0812">Transmembrane</keyword>
<dbReference type="RefSeq" id="WP_227520934.1">
    <property type="nucleotide sequence ID" value="NZ_JBHTBD010000002.1"/>
</dbReference>
<dbReference type="SUPFAM" id="SSF56935">
    <property type="entry name" value="Porins"/>
    <property type="match status" value="1"/>
</dbReference>
<dbReference type="InterPro" id="IPR012910">
    <property type="entry name" value="Plug_dom"/>
</dbReference>
<comment type="similarity">
    <text evidence="10 11">Belongs to the TonB-dependent receptor family.</text>
</comment>
<dbReference type="Pfam" id="PF00593">
    <property type="entry name" value="TonB_dep_Rec_b-barrel"/>
    <property type="match status" value="1"/>
</dbReference>
<organism evidence="14 15">
    <name type="scientific">Marinobacter aromaticivorans</name>
    <dbReference type="NCBI Taxonomy" id="1494078"/>
    <lineage>
        <taxon>Bacteria</taxon>
        <taxon>Pseudomonadati</taxon>
        <taxon>Pseudomonadota</taxon>
        <taxon>Gammaproteobacteria</taxon>
        <taxon>Pseudomonadales</taxon>
        <taxon>Marinobacteraceae</taxon>
        <taxon>Marinobacter</taxon>
    </lineage>
</organism>
<accession>A0ABW2IV38</accession>
<comment type="caution">
    <text evidence="14">The sequence shown here is derived from an EMBL/GenBank/DDBJ whole genome shotgun (WGS) entry which is preliminary data.</text>
</comment>
<evidence type="ECO:0000256" key="4">
    <source>
        <dbReference type="ARBA" id="ARBA00022692"/>
    </source>
</evidence>
<dbReference type="PROSITE" id="PS52016">
    <property type="entry name" value="TONB_DEPENDENT_REC_3"/>
    <property type="match status" value="1"/>
</dbReference>
<dbReference type="InterPro" id="IPR039426">
    <property type="entry name" value="TonB-dep_rcpt-like"/>
</dbReference>
<feature type="domain" description="TonB-dependent receptor plug" evidence="13">
    <location>
        <begin position="17"/>
        <end position="121"/>
    </location>
</feature>
<evidence type="ECO:0000259" key="12">
    <source>
        <dbReference type="Pfam" id="PF00593"/>
    </source>
</evidence>
<keyword evidence="5" id="KW-0732">Signal</keyword>
<evidence type="ECO:0000256" key="11">
    <source>
        <dbReference type="RuleBase" id="RU003357"/>
    </source>
</evidence>
<evidence type="ECO:0000256" key="10">
    <source>
        <dbReference type="PROSITE-ProRule" id="PRU01360"/>
    </source>
</evidence>
<evidence type="ECO:0000256" key="9">
    <source>
        <dbReference type="ARBA" id="ARBA00023237"/>
    </source>
</evidence>
<dbReference type="InterPro" id="IPR037066">
    <property type="entry name" value="Plug_dom_sf"/>
</dbReference>
<keyword evidence="9 10" id="KW-0998">Cell outer membrane</keyword>
<evidence type="ECO:0000259" key="13">
    <source>
        <dbReference type="Pfam" id="PF07715"/>
    </source>
</evidence>
<keyword evidence="14" id="KW-0675">Receptor</keyword>
<dbReference type="InterPro" id="IPR000531">
    <property type="entry name" value="Beta-barrel_TonB"/>
</dbReference>